<protein>
    <submittedName>
        <fullName evidence="5">AraC family transcriptional regulator</fullName>
    </submittedName>
</protein>
<comment type="caution">
    <text evidence="5">The sequence shown here is derived from an EMBL/GenBank/DDBJ whole genome shotgun (WGS) entry which is preliminary data.</text>
</comment>
<dbReference type="PANTHER" id="PTHR46796:SF13">
    <property type="entry name" value="HTH-TYPE TRANSCRIPTIONAL ACTIVATOR RHAS"/>
    <property type="match status" value="1"/>
</dbReference>
<evidence type="ECO:0000313" key="6">
    <source>
        <dbReference type="Proteomes" id="UP000322918"/>
    </source>
</evidence>
<dbReference type="GO" id="GO:0003700">
    <property type="term" value="F:DNA-binding transcription factor activity"/>
    <property type="evidence" value="ECO:0007669"/>
    <property type="project" value="InterPro"/>
</dbReference>
<evidence type="ECO:0000256" key="2">
    <source>
        <dbReference type="ARBA" id="ARBA00023125"/>
    </source>
</evidence>
<dbReference type="PROSITE" id="PS01124">
    <property type="entry name" value="HTH_ARAC_FAMILY_2"/>
    <property type="match status" value="1"/>
</dbReference>
<dbReference type="OrthoDB" id="323290at2"/>
<evidence type="ECO:0000256" key="3">
    <source>
        <dbReference type="ARBA" id="ARBA00023163"/>
    </source>
</evidence>
<dbReference type="AlphaFoldDB" id="A0A5M9HMY3"/>
<dbReference type="SUPFAM" id="SSF46689">
    <property type="entry name" value="Homeodomain-like"/>
    <property type="match status" value="1"/>
</dbReference>
<dbReference type="EMBL" id="VWNE01000002">
    <property type="protein sequence ID" value="KAA8486377.1"/>
    <property type="molecule type" value="Genomic_DNA"/>
</dbReference>
<reference evidence="5 6" key="1">
    <citation type="submission" date="2019-09" db="EMBL/GenBank/DDBJ databases">
        <title>Pararcticibacter amylolyticus gen. nov., sp. nov., isolated from a rottenly hemp rope, and reclassification of Pedobacter tournemirensis as Pararcticibacter tournemirensis comb. nov.</title>
        <authorList>
            <person name="Cai Y."/>
        </authorList>
    </citation>
    <scope>NUCLEOTIDE SEQUENCE [LARGE SCALE GENOMIC DNA]</scope>
    <source>
        <strain evidence="5 6">TF5-37.2-LB10</strain>
    </source>
</reference>
<keyword evidence="2" id="KW-0238">DNA-binding</keyword>
<dbReference type="PANTHER" id="PTHR46796">
    <property type="entry name" value="HTH-TYPE TRANSCRIPTIONAL ACTIVATOR RHAS-RELATED"/>
    <property type="match status" value="1"/>
</dbReference>
<dbReference type="InterPro" id="IPR050204">
    <property type="entry name" value="AraC_XylS_family_regulators"/>
</dbReference>
<keyword evidence="6" id="KW-1185">Reference proteome</keyword>
<evidence type="ECO:0000259" key="4">
    <source>
        <dbReference type="PROSITE" id="PS01124"/>
    </source>
</evidence>
<dbReference type="SMART" id="SM00342">
    <property type="entry name" value="HTH_ARAC"/>
    <property type="match status" value="1"/>
</dbReference>
<dbReference type="InterPro" id="IPR009057">
    <property type="entry name" value="Homeodomain-like_sf"/>
</dbReference>
<dbReference type="GO" id="GO:0043565">
    <property type="term" value="F:sequence-specific DNA binding"/>
    <property type="evidence" value="ECO:0007669"/>
    <property type="project" value="InterPro"/>
</dbReference>
<dbReference type="InterPro" id="IPR018060">
    <property type="entry name" value="HTH_AraC"/>
</dbReference>
<dbReference type="RefSeq" id="WP_141816166.1">
    <property type="nucleotide sequence ID" value="NZ_VFPL01000001.1"/>
</dbReference>
<gene>
    <name evidence="5" type="ORF">F1649_02000</name>
</gene>
<accession>A0A5M9HMY3</accession>
<proteinExistence type="predicted"/>
<name>A0A5M9HMY3_9SPHI</name>
<dbReference type="Proteomes" id="UP000322918">
    <property type="component" value="Unassembled WGS sequence"/>
</dbReference>
<keyword evidence="1" id="KW-0805">Transcription regulation</keyword>
<dbReference type="Gene3D" id="1.10.10.60">
    <property type="entry name" value="Homeodomain-like"/>
    <property type="match status" value="1"/>
</dbReference>
<evidence type="ECO:0000313" key="5">
    <source>
        <dbReference type="EMBL" id="KAA8486377.1"/>
    </source>
</evidence>
<organism evidence="5 6">
    <name type="scientific">Arcticibacter tournemirensis</name>
    <dbReference type="NCBI Taxonomy" id="699437"/>
    <lineage>
        <taxon>Bacteria</taxon>
        <taxon>Pseudomonadati</taxon>
        <taxon>Bacteroidota</taxon>
        <taxon>Sphingobacteriia</taxon>
        <taxon>Sphingobacteriales</taxon>
        <taxon>Sphingobacteriaceae</taxon>
        <taxon>Arcticibacter</taxon>
    </lineage>
</organism>
<feature type="domain" description="HTH araC/xylS-type" evidence="4">
    <location>
        <begin position="205"/>
        <end position="274"/>
    </location>
</feature>
<sequence>MPINFFKHLAVHNDDHILRIAPLEHLKEIVEGFYVFKAGYRVERELFFNDGYPVIALMQNRNENVSVSIDGHMKSVGNAWVCGGVLRNTYCESGLDFQDCFVIRFYAVTFFKLFGINEDYFHQKQVFDFSEIAGYGFEQFEEAYYHGSSLEERMKITVRFLSEKVNTYSYPKVLLDIQKYIDRRGNLTVRDVMDGYAVRLNYKWLERNFKKHLGISPQNYLLIRRFLNAYIDLDSLTSKELLEIAIDNGYYDDNHFIKDFRRFSGVPPKTYFSRSKGAKTDKENYAK</sequence>
<keyword evidence="3" id="KW-0804">Transcription</keyword>
<evidence type="ECO:0000256" key="1">
    <source>
        <dbReference type="ARBA" id="ARBA00023015"/>
    </source>
</evidence>
<dbReference type="Pfam" id="PF12833">
    <property type="entry name" value="HTH_18"/>
    <property type="match status" value="1"/>
</dbReference>